<gene>
    <name evidence="2" type="ORF">AVDCRST_MAG49-4752</name>
</gene>
<evidence type="ECO:0000256" key="1">
    <source>
        <dbReference type="SAM" id="MobiDB-lite"/>
    </source>
</evidence>
<reference evidence="2" key="1">
    <citation type="submission" date="2020-02" db="EMBL/GenBank/DDBJ databases">
        <authorList>
            <person name="Meier V. D."/>
        </authorList>
    </citation>
    <scope>NUCLEOTIDE SEQUENCE</scope>
    <source>
        <strain evidence="2">AVDCRST_MAG49</strain>
    </source>
</reference>
<feature type="compositionally biased region" description="Basic and acidic residues" evidence="1">
    <location>
        <begin position="9"/>
        <end position="21"/>
    </location>
</feature>
<organism evidence="2">
    <name type="scientific">uncultured Thermomicrobiales bacterium</name>
    <dbReference type="NCBI Taxonomy" id="1645740"/>
    <lineage>
        <taxon>Bacteria</taxon>
        <taxon>Pseudomonadati</taxon>
        <taxon>Thermomicrobiota</taxon>
        <taxon>Thermomicrobia</taxon>
        <taxon>Thermomicrobiales</taxon>
        <taxon>environmental samples</taxon>
    </lineage>
</organism>
<sequence>MLAFGSRSLPEHEPDRLRRETTCAQPGPFRTTVGPPRGRPLVPTGS</sequence>
<proteinExistence type="predicted"/>
<dbReference type="EMBL" id="CADCWG010000329">
    <property type="protein sequence ID" value="CAA9580184.1"/>
    <property type="molecule type" value="Genomic_DNA"/>
</dbReference>
<name>A0A6J4VJ48_9BACT</name>
<feature type="region of interest" description="Disordered" evidence="1">
    <location>
        <begin position="1"/>
        <end position="46"/>
    </location>
</feature>
<accession>A0A6J4VJ48</accession>
<dbReference type="AlphaFoldDB" id="A0A6J4VJ48"/>
<evidence type="ECO:0000313" key="2">
    <source>
        <dbReference type="EMBL" id="CAA9580184.1"/>
    </source>
</evidence>
<protein>
    <submittedName>
        <fullName evidence="2">Uncharacterized protein</fullName>
    </submittedName>
</protein>